<dbReference type="EMBL" id="JAPYKS010000021">
    <property type="protein sequence ID" value="MEI9411991.1"/>
    <property type="molecule type" value="Genomic_DNA"/>
</dbReference>
<dbReference type="InterPro" id="IPR028082">
    <property type="entry name" value="Peripla_BP_I"/>
</dbReference>
<reference evidence="1 2" key="1">
    <citation type="submission" date="2022-12" db="EMBL/GenBank/DDBJ databases">
        <authorList>
            <person name="Muema E."/>
        </authorList>
    </citation>
    <scope>NUCLEOTIDE SEQUENCE [LARGE SCALE GENOMIC DNA]</scope>
    <source>
        <strain evidence="2">1326</strain>
    </source>
</reference>
<keyword evidence="2" id="KW-1185">Reference proteome</keyword>
<gene>
    <name evidence="1" type="ORF">O7A60_24960</name>
</gene>
<dbReference type="Proteomes" id="UP001387293">
    <property type="component" value="Unassembled WGS sequence"/>
</dbReference>
<protein>
    <submittedName>
        <fullName evidence="1">Uncharacterized protein</fullName>
    </submittedName>
</protein>
<organism evidence="1 2">
    <name type="scientific">Mesorhizobium salmacidum</name>
    <dbReference type="NCBI Taxonomy" id="3015171"/>
    <lineage>
        <taxon>Bacteria</taxon>
        <taxon>Pseudomonadati</taxon>
        <taxon>Pseudomonadota</taxon>
        <taxon>Alphaproteobacteria</taxon>
        <taxon>Hyphomicrobiales</taxon>
        <taxon>Phyllobacteriaceae</taxon>
        <taxon>Mesorhizobium</taxon>
    </lineage>
</organism>
<dbReference type="Gene3D" id="3.40.50.2300">
    <property type="match status" value="1"/>
</dbReference>
<comment type="caution">
    <text evidence="1">The sequence shown here is derived from an EMBL/GenBank/DDBJ whole genome shotgun (WGS) entry which is preliminary data.</text>
</comment>
<name>A0ABU8L200_9HYPH</name>
<proteinExistence type="predicted"/>
<sequence>MFTNRDVETAAAIASYVSRKLAKRAAVIVATDTVYGRSMSHQFATEFVKAGGVVSAFHSVDEGHREFPDLVAGFPSQASDLLWRHL</sequence>
<accession>A0ABU8L200</accession>
<evidence type="ECO:0000313" key="2">
    <source>
        <dbReference type="Proteomes" id="UP001387293"/>
    </source>
</evidence>
<evidence type="ECO:0000313" key="1">
    <source>
        <dbReference type="EMBL" id="MEI9411991.1"/>
    </source>
</evidence>
<dbReference type="RefSeq" id="WP_337108434.1">
    <property type="nucleotide sequence ID" value="NZ_JAPYKS010000021.1"/>
</dbReference>
<dbReference type="SUPFAM" id="SSF53822">
    <property type="entry name" value="Periplasmic binding protein-like I"/>
    <property type="match status" value="1"/>
</dbReference>